<organism evidence="4 5">
    <name type="scientific">Candidatus Bealeia paramacronuclearis</name>
    <dbReference type="NCBI Taxonomy" id="1921001"/>
    <lineage>
        <taxon>Bacteria</taxon>
        <taxon>Pseudomonadati</taxon>
        <taxon>Pseudomonadota</taxon>
        <taxon>Alphaproteobacteria</taxon>
        <taxon>Holosporales</taxon>
        <taxon>Holosporaceae</taxon>
        <taxon>Candidatus Bealeia</taxon>
    </lineage>
</organism>
<dbReference type="PROSITE" id="PS00639">
    <property type="entry name" value="THIOL_PROTEASE_HIS"/>
    <property type="match status" value="1"/>
</dbReference>
<dbReference type="InterPro" id="IPR038765">
    <property type="entry name" value="Papain-like_cys_pep_sf"/>
</dbReference>
<feature type="domain" description="Peptidase C1A papain C-terminal" evidence="3">
    <location>
        <begin position="90"/>
        <end position="326"/>
    </location>
</feature>
<proteinExistence type="inferred from homology"/>
<dbReference type="InterPro" id="IPR025660">
    <property type="entry name" value="Pept_his_AS"/>
</dbReference>
<evidence type="ECO:0000256" key="1">
    <source>
        <dbReference type="ARBA" id="ARBA00008455"/>
    </source>
</evidence>
<sequence>MTKNFRILLAVTTCLSVPFSLSAVQNWKKLHEEVNHNHKSAHKFRGYKSTSDETKEFLASMKESHTKLHLQHSPSKEESSHFLHMTAPKIPTSFDLSQYTTIFDQGPLGSCTGNSLVGALFARQLKELSEANPKTALPTLKVNVHPASRLFVYYGERQLEGTVNEDSGASIGDGIKFIHTTGAPDETVWPYDVSKFAIKPPVTAWTQAYSHKALDPNYMTHDAIIPSVTGLNALKLAISSGDLISLGIAVYDSFESDQVAKTGVVPIPDVKKESLLGGHAVLALGYDDKTQLIKCANSWGTSWGDKGYFYLPYKYFEDSSLTDEAWIISTVQKPNVVIKK</sequence>
<dbReference type="Pfam" id="PF00112">
    <property type="entry name" value="Peptidase_C1"/>
    <property type="match status" value="1"/>
</dbReference>
<dbReference type="SUPFAM" id="SSF54001">
    <property type="entry name" value="Cysteine proteinases"/>
    <property type="match status" value="1"/>
</dbReference>
<reference evidence="4 5" key="1">
    <citation type="journal article" date="2024" name="Environ. Microbiol.">
        <title>Novel evolutionary insights on the interactions of the Holosporales (Alphaproteobacteria) with eukaryotic hosts from comparative genomics.</title>
        <authorList>
            <person name="Giovannini M."/>
            <person name="Petroni G."/>
            <person name="Castelli M."/>
        </authorList>
    </citation>
    <scope>NUCLEOTIDE SEQUENCE [LARGE SCALE GENOMIC DNA]</scope>
    <source>
        <strain evidence="4 5">US_Bl 15I1</strain>
    </source>
</reference>
<evidence type="ECO:0000259" key="3">
    <source>
        <dbReference type="SMART" id="SM00645"/>
    </source>
</evidence>
<dbReference type="PANTHER" id="PTHR12411">
    <property type="entry name" value="CYSTEINE PROTEASE FAMILY C1-RELATED"/>
    <property type="match status" value="1"/>
</dbReference>
<feature type="signal peptide" evidence="2">
    <location>
        <begin position="1"/>
        <end position="23"/>
    </location>
</feature>
<accession>A0ABZ2C365</accession>
<name>A0ABZ2C365_9PROT</name>
<dbReference type="EMBL" id="CP133270">
    <property type="protein sequence ID" value="WVX66498.1"/>
    <property type="molecule type" value="Genomic_DNA"/>
</dbReference>
<protein>
    <submittedName>
        <fullName evidence="4">C1 family peptidase</fullName>
    </submittedName>
</protein>
<keyword evidence="5" id="KW-1185">Reference proteome</keyword>
<dbReference type="SMART" id="SM00645">
    <property type="entry name" value="Pept_C1"/>
    <property type="match status" value="1"/>
</dbReference>
<dbReference type="InterPro" id="IPR000668">
    <property type="entry name" value="Peptidase_C1A_C"/>
</dbReference>
<feature type="chain" id="PRO_5045585244" evidence="2">
    <location>
        <begin position="24"/>
        <end position="340"/>
    </location>
</feature>
<evidence type="ECO:0000313" key="4">
    <source>
        <dbReference type="EMBL" id="WVX66498.1"/>
    </source>
</evidence>
<gene>
    <name evidence="4" type="ORF">Bealeia1_00677</name>
</gene>
<dbReference type="InterPro" id="IPR013128">
    <property type="entry name" value="Peptidase_C1A"/>
</dbReference>
<dbReference type="Gene3D" id="3.90.70.10">
    <property type="entry name" value="Cysteine proteinases"/>
    <property type="match status" value="1"/>
</dbReference>
<comment type="similarity">
    <text evidence="1">Belongs to the peptidase C1 family.</text>
</comment>
<evidence type="ECO:0000256" key="2">
    <source>
        <dbReference type="SAM" id="SignalP"/>
    </source>
</evidence>
<dbReference type="RefSeq" id="WP_331255358.1">
    <property type="nucleotide sequence ID" value="NZ_CP133270.1"/>
</dbReference>
<evidence type="ECO:0000313" key="5">
    <source>
        <dbReference type="Proteomes" id="UP001330434"/>
    </source>
</evidence>
<dbReference type="CDD" id="cd02619">
    <property type="entry name" value="Peptidase_C1"/>
    <property type="match status" value="1"/>
</dbReference>
<keyword evidence="2" id="KW-0732">Signal</keyword>
<dbReference type="Proteomes" id="UP001330434">
    <property type="component" value="Chromosome"/>
</dbReference>